<evidence type="ECO:0000313" key="7">
    <source>
        <dbReference type="EMBL" id="TQL79258.1"/>
    </source>
</evidence>
<dbReference type="InterPro" id="IPR027417">
    <property type="entry name" value="P-loop_NTPase"/>
</dbReference>
<dbReference type="GO" id="GO:0016887">
    <property type="term" value="F:ATP hydrolysis activity"/>
    <property type="evidence" value="ECO:0007669"/>
    <property type="project" value="InterPro"/>
</dbReference>
<dbReference type="InterPro" id="IPR038729">
    <property type="entry name" value="Rad50/SbcC_AAA"/>
</dbReference>
<evidence type="ECO:0000256" key="2">
    <source>
        <dbReference type="ARBA" id="ARBA00011322"/>
    </source>
</evidence>
<keyword evidence="7" id="KW-0540">Nuclease</keyword>
<dbReference type="OrthoDB" id="9795626at2"/>
<dbReference type="RefSeq" id="WP_142044423.1">
    <property type="nucleotide sequence ID" value="NZ_JBHTGS010000002.1"/>
</dbReference>
<dbReference type="AlphaFoldDB" id="A0A543B331"/>
<evidence type="ECO:0000256" key="3">
    <source>
        <dbReference type="ARBA" id="ARBA00013368"/>
    </source>
</evidence>
<dbReference type="Proteomes" id="UP000317043">
    <property type="component" value="Unassembled WGS sequence"/>
</dbReference>
<feature type="domain" description="Rad50/SbcC-type AAA" evidence="6">
    <location>
        <begin position="5"/>
        <end position="211"/>
    </location>
</feature>
<keyword evidence="7" id="KW-0269">Exonuclease</keyword>
<evidence type="ECO:0000256" key="1">
    <source>
        <dbReference type="ARBA" id="ARBA00006930"/>
    </source>
</evidence>
<sequence length="810" mass="88373">MRPLRLEMEGFGTFSQRTTVDFVGADFFALVGPTGAGKSTVMDAICFGLYGRVPRWGTGIEYSLAPSATSGKVQLVFSAAGRVYVATRVVKRGGKGRVSTASAALERLPADVDPASPGDISGVIGTSLAGSAKSLTDQVERIIGLPFEQFTKCVLLPQGAFADFLHSSATERRKILESLLGYSVYREIQTAAGEEQRQAEAVLGHIDSQLAQSPQVTDTDLSAAKRRIEQLHELDGVVRETVPKLAELARRAADSDAELKIVDEEHSLLTYIRQPNDVDSIAGELTETAEVVEKSRQSVLDREEVEERLRNAAGGVDIARIEQLLADYATDAELAEGIAKGTPLTESAEERVAEAQRACEAARTELAAAESAHQAARDADLAASLRANLTTGDACPVCERPIPADLADHQRSDVDRARQHEAAARKAVDARTGELSTVQTKAIQYRSRLDELVERRERLTEKLRDAPTEAELKAERETAEAARSELSQASTAVRVARDELRRAEKTHSAVQDRLTSEWQRFDHHRDRVARLAPPPTDRADLRAAWRELSEWATEQLAVRKKRRAAHLTARDELDEQTRIIRNELSAQLIEAEVPFSPSSGTEDFSEIVTAERHAATSRLEQLTTARDRHIELARQRSEQAGHAEVAKHLHQHLGTRQFVSWLLTEALEDLVDGASRILYTLTSGQYDLAYVDGEFYVIDHHDADLTRPVKTLSGGETFAASLSLALAMSDQLAGMSSQGACLEAILLDEGFGTLDAATLDQVAANLENLATSGSRMVGVVTHVAGLAERIPVRYEVEKNASGSHVTRVDV</sequence>
<reference evidence="7 8" key="1">
    <citation type="submission" date="2019-06" db="EMBL/GenBank/DDBJ databases">
        <title>Sequencing the genomes of 1000 actinobacteria strains.</title>
        <authorList>
            <person name="Klenk H.-P."/>
        </authorList>
    </citation>
    <scope>NUCLEOTIDE SEQUENCE [LARGE SCALE GENOMIC DNA]</scope>
    <source>
        <strain evidence="7 8">DSM 45928</strain>
    </source>
</reference>
<keyword evidence="4" id="KW-0175">Coiled coil</keyword>
<dbReference type="SUPFAM" id="SSF52540">
    <property type="entry name" value="P-loop containing nucleoside triphosphate hydrolases"/>
    <property type="match status" value="1"/>
</dbReference>
<dbReference type="EMBL" id="VFOW01000001">
    <property type="protein sequence ID" value="TQL79258.1"/>
    <property type="molecule type" value="Genomic_DNA"/>
</dbReference>
<dbReference type="GO" id="GO:0006302">
    <property type="term" value="P:double-strand break repair"/>
    <property type="evidence" value="ECO:0007669"/>
    <property type="project" value="InterPro"/>
</dbReference>
<dbReference type="Pfam" id="PF13476">
    <property type="entry name" value="AAA_23"/>
    <property type="match status" value="1"/>
</dbReference>
<keyword evidence="8" id="KW-1185">Reference proteome</keyword>
<dbReference type="Gene3D" id="3.40.50.300">
    <property type="entry name" value="P-loop containing nucleotide triphosphate hydrolases"/>
    <property type="match status" value="2"/>
</dbReference>
<proteinExistence type="inferred from homology"/>
<evidence type="ECO:0000259" key="6">
    <source>
        <dbReference type="Pfam" id="PF13476"/>
    </source>
</evidence>
<feature type="region of interest" description="Disordered" evidence="5">
    <location>
        <begin position="464"/>
        <end position="487"/>
    </location>
</feature>
<keyword evidence="7" id="KW-0378">Hydrolase</keyword>
<dbReference type="Pfam" id="PF13558">
    <property type="entry name" value="SbcC_Walker_B"/>
    <property type="match status" value="1"/>
</dbReference>
<evidence type="ECO:0000256" key="5">
    <source>
        <dbReference type="SAM" id="MobiDB-lite"/>
    </source>
</evidence>
<comment type="caution">
    <text evidence="7">The sequence shown here is derived from an EMBL/GenBank/DDBJ whole genome shotgun (WGS) entry which is preliminary data.</text>
</comment>
<comment type="similarity">
    <text evidence="1">Belongs to the SMC family. SbcC subfamily.</text>
</comment>
<evidence type="ECO:0000256" key="4">
    <source>
        <dbReference type="SAM" id="Coils"/>
    </source>
</evidence>
<name>A0A543B331_9ACTN</name>
<protein>
    <recommendedName>
        <fullName evidence="3">Nuclease SbcCD subunit C</fullName>
    </recommendedName>
</protein>
<comment type="subunit">
    <text evidence="2">Heterodimer of SbcC and SbcD.</text>
</comment>
<organism evidence="7 8">
    <name type="scientific">Stackebrandtia endophytica</name>
    <dbReference type="NCBI Taxonomy" id="1496996"/>
    <lineage>
        <taxon>Bacteria</taxon>
        <taxon>Bacillati</taxon>
        <taxon>Actinomycetota</taxon>
        <taxon>Actinomycetes</taxon>
        <taxon>Glycomycetales</taxon>
        <taxon>Glycomycetaceae</taxon>
        <taxon>Stackebrandtia</taxon>
    </lineage>
</organism>
<feature type="coiled-coil region" evidence="4">
    <location>
        <begin position="345"/>
        <end position="379"/>
    </location>
</feature>
<gene>
    <name evidence="7" type="ORF">FB566_4859</name>
</gene>
<accession>A0A543B331</accession>
<dbReference type="PANTHER" id="PTHR32114:SF2">
    <property type="entry name" value="ABC TRANSPORTER ABCH.3"/>
    <property type="match status" value="1"/>
</dbReference>
<feature type="compositionally biased region" description="Basic and acidic residues" evidence="5">
    <location>
        <begin position="464"/>
        <end position="483"/>
    </location>
</feature>
<dbReference type="PANTHER" id="PTHR32114">
    <property type="entry name" value="ABC TRANSPORTER ABCH.3"/>
    <property type="match status" value="1"/>
</dbReference>
<evidence type="ECO:0000313" key="8">
    <source>
        <dbReference type="Proteomes" id="UP000317043"/>
    </source>
</evidence>
<dbReference type="InParanoid" id="A0A543B331"/>
<dbReference type="GO" id="GO:0004527">
    <property type="term" value="F:exonuclease activity"/>
    <property type="evidence" value="ECO:0007669"/>
    <property type="project" value="UniProtKB-KW"/>
</dbReference>